<proteinExistence type="predicted"/>
<organism evidence="1 2">
    <name type="scientific">Rhizopus oryzae</name>
    <name type="common">Mucormycosis agent</name>
    <name type="synonym">Rhizopus arrhizus var. delemar</name>
    <dbReference type="NCBI Taxonomy" id="64495"/>
    <lineage>
        <taxon>Eukaryota</taxon>
        <taxon>Fungi</taxon>
        <taxon>Fungi incertae sedis</taxon>
        <taxon>Mucoromycota</taxon>
        <taxon>Mucoromycotina</taxon>
        <taxon>Mucoromycetes</taxon>
        <taxon>Mucorales</taxon>
        <taxon>Mucorineae</taxon>
        <taxon>Rhizopodaceae</taxon>
        <taxon>Rhizopus</taxon>
    </lineage>
</organism>
<sequence>MRHILEKIRRLAVYSLGTGKELDKDGKGLVTKALRLPESLKYLEDKDGKDDCFSPDRVEKIQQTRFEETVVKGANQPKFGGFNKNRNTRRGRK</sequence>
<reference evidence="1" key="1">
    <citation type="journal article" date="2020" name="Microb. Genom.">
        <title>Genetic diversity of clinical and environmental Mucorales isolates obtained from an investigation of mucormycosis cases among solid organ transplant recipients.</title>
        <authorList>
            <person name="Nguyen M.H."/>
            <person name="Kaul D."/>
            <person name="Muto C."/>
            <person name="Cheng S.J."/>
            <person name="Richter R.A."/>
            <person name="Bruno V.M."/>
            <person name="Liu G."/>
            <person name="Beyhan S."/>
            <person name="Sundermann A.J."/>
            <person name="Mounaud S."/>
            <person name="Pasculle A.W."/>
            <person name="Nierman W.C."/>
            <person name="Driscoll E."/>
            <person name="Cumbie R."/>
            <person name="Clancy C.J."/>
            <person name="Dupont C.L."/>
        </authorList>
    </citation>
    <scope>NUCLEOTIDE SEQUENCE</scope>
    <source>
        <strain evidence="1">GL11</strain>
    </source>
</reference>
<protein>
    <submittedName>
        <fullName evidence="1">Uncharacterized protein</fullName>
    </submittedName>
</protein>
<dbReference type="OrthoDB" id="2267579at2759"/>
<accession>A0A9P6X0J7</accession>
<evidence type="ECO:0000313" key="2">
    <source>
        <dbReference type="Proteomes" id="UP000716291"/>
    </source>
</evidence>
<name>A0A9P6X0J7_RHIOR</name>
<gene>
    <name evidence="1" type="ORF">G6F64_010831</name>
</gene>
<dbReference type="EMBL" id="JAANQT010002382">
    <property type="protein sequence ID" value="KAG1302552.1"/>
    <property type="molecule type" value="Genomic_DNA"/>
</dbReference>
<comment type="caution">
    <text evidence="1">The sequence shown here is derived from an EMBL/GenBank/DDBJ whole genome shotgun (WGS) entry which is preliminary data.</text>
</comment>
<keyword evidence="2" id="KW-1185">Reference proteome</keyword>
<evidence type="ECO:0000313" key="1">
    <source>
        <dbReference type="EMBL" id="KAG1302552.1"/>
    </source>
</evidence>
<dbReference type="AlphaFoldDB" id="A0A9P6X0J7"/>
<dbReference type="Proteomes" id="UP000716291">
    <property type="component" value="Unassembled WGS sequence"/>
</dbReference>